<sequence length="209" mass="23638">MEEYCNRYGVDYKIYSYKDFTGRTMDSITKTREGIPCSACGVLRRHLINYAASEVSADKVATAHNMDDEAENVIMNLVQNDIEKMVRLGAYSGVIKEKGFVPRIKPFLFLSEKETMLFSMLNDINAIHTPCPYAGMGLRGLISREIKRMETEFIGAKRNVINTMLDIKNQHVSKNGLKINKCRYCGFPSASDICEACKLKEELKKSPAI</sequence>
<dbReference type="GO" id="GO:0000049">
    <property type="term" value="F:tRNA binding"/>
    <property type="evidence" value="ECO:0007669"/>
    <property type="project" value="InterPro"/>
</dbReference>
<dbReference type="GO" id="GO:0002143">
    <property type="term" value="P:tRNA wobble position uridine thiolation"/>
    <property type="evidence" value="ECO:0007669"/>
    <property type="project" value="TreeGrafter"/>
</dbReference>
<protein>
    <submittedName>
        <fullName evidence="2">PP-loop domain protein</fullName>
    </submittedName>
</protein>
<dbReference type="GO" id="GO:0016740">
    <property type="term" value="F:transferase activity"/>
    <property type="evidence" value="ECO:0007669"/>
    <property type="project" value="UniProtKB-KW"/>
</dbReference>
<dbReference type="GO" id="GO:0002144">
    <property type="term" value="C:cytosolic tRNA wobble base thiouridylase complex"/>
    <property type="evidence" value="ECO:0007669"/>
    <property type="project" value="TreeGrafter"/>
</dbReference>
<dbReference type="InterPro" id="IPR014729">
    <property type="entry name" value="Rossmann-like_a/b/a_fold"/>
</dbReference>
<accession>D2EEP9</accession>
<name>D2EEP9_PARA4</name>
<dbReference type="NCBIfam" id="TIGR00269">
    <property type="entry name" value="TIGR00269 family protein"/>
    <property type="match status" value="1"/>
</dbReference>
<evidence type="ECO:0000256" key="1">
    <source>
        <dbReference type="ARBA" id="ARBA00022679"/>
    </source>
</evidence>
<dbReference type="EMBL" id="GG730040">
    <property type="protein sequence ID" value="EEZ93267.1"/>
    <property type="molecule type" value="Genomic_DNA"/>
</dbReference>
<keyword evidence="1" id="KW-0808">Transferase</keyword>
<dbReference type="Gene3D" id="3.40.50.620">
    <property type="entry name" value="HUPs"/>
    <property type="match status" value="1"/>
</dbReference>
<dbReference type="PANTHER" id="PTHR11807">
    <property type="entry name" value="ATPASES OF THE PP SUPERFAMILY-RELATED"/>
    <property type="match status" value="1"/>
</dbReference>
<gene>
    <name evidence="2" type="ORF">BJBARM4_0202</name>
</gene>
<organism evidence="2 3">
    <name type="scientific">Candidatus Parvarchaeum acidiphilum ARMAN-4</name>
    <dbReference type="NCBI Taxonomy" id="662760"/>
    <lineage>
        <taxon>Archaea</taxon>
        <taxon>Candidatus Parvarchaeota</taxon>
        <taxon>Candidatus Parvarchaeum</taxon>
    </lineage>
</organism>
<dbReference type="PIRSF" id="PIRSF004976">
    <property type="entry name" value="ATPase_YdaO"/>
    <property type="match status" value="1"/>
</dbReference>
<evidence type="ECO:0000313" key="2">
    <source>
        <dbReference type="EMBL" id="EEZ93267.1"/>
    </source>
</evidence>
<reference evidence="2 3" key="1">
    <citation type="journal article" date="2010" name="Proc. Natl. Acad. Sci. U.S.A.">
        <title>Enigmatic, ultrasmall, uncultivated Archaea.</title>
        <authorList>
            <person name="Baker B.J."/>
            <person name="Comolli L.R."/>
            <person name="Dick G.J."/>
            <person name="Hauser L.J."/>
            <person name="Hyatt D."/>
            <person name="Dill B.D."/>
            <person name="Land M.L."/>
            <person name="Verberkmoes N.C."/>
            <person name="Hettich R.L."/>
            <person name="Banfield J.F."/>
        </authorList>
    </citation>
    <scope>NUCLEOTIDE SEQUENCE [LARGE SCALE GENOMIC DNA]</scope>
</reference>
<dbReference type="Proteomes" id="UP000009375">
    <property type="component" value="Unassembled WGS sequence"/>
</dbReference>
<dbReference type="InterPro" id="IPR000541">
    <property type="entry name" value="Ncs6/Tuc1/Ctu1"/>
</dbReference>
<dbReference type="PANTHER" id="PTHR11807:SF12">
    <property type="entry name" value="CYTOPLASMIC TRNA 2-THIOLATION PROTEIN 1"/>
    <property type="match status" value="1"/>
</dbReference>
<dbReference type="SUPFAM" id="SSF52402">
    <property type="entry name" value="Adenine nucleotide alpha hydrolases-like"/>
    <property type="match status" value="1"/>
</dbReference>
<evidence type="ECO:0000313" key="3">
    <source>
        <dbReference type="Proteomes" id="UP000009375"/>
    </source>
</evidence>
<dbReference type="InterPro" id="IPR035107">
    <property type="entry name" value="tRNA_thiolation_TtcA_Ctu1"/>
</dbReference>
<proteinExistence type="predicted"/>
<dbReference type="AlphaFoldDB" id="D2EEP9"/>